<gene>
    <name evidence="1" type="ORF">E4L98_29415</name>
</gene>
<name>A0A4Y9RZR7_9BURK</name>
<sequence length="70" mass="7448">MLRSAELTLQQGYTSFTLAPPGSEAILLQGGNVQAVAPGPDRLVRMSRRPADGGVANYDARRVCDQLGAY</sequence>
<protein>
    <submittedName>
        <fullName evidence="1">Uncharacterized protein</fullName>
    </submittedName>
</protein>
<dbReference type="RefSeq" id="WP_135205095.1">
    <property type="nucleotide sequence ID" value="NZ_SPVG01000277.1"/>
</dbReference>
<accession>A0A4Y9RZR7</accession>
<evidence type="ECO:0000313" key="2">
    <source>
        <dbReference type="Proteomes" id="UP000297729"/>
    </source>
</evidence>
<dbReference type="Proteomes" id="UP000297729">
    <property type="component" value="Unassembled WGS sequence"/>
</dbReference>
<proteinExistence type="predicted"/>
<dbReference type="EMBL" id="SPVG01000277">
    <property type="protein sequence ID" value="TFW13266.1"/>
    <property type="molecule type" value="Genomic_DNA"/>
</dbReference>
<keyword evidence="2" id="KW-1185">Reference proteome</keyword>
<reference evidence="1 2" key="1">
    <citation type="submission" date="2019-03" db="EMBL/GenBank/DDBJ databases">
        <title>Draft Genome Sequence of Duganella callidus sp. nov., a Novel Duganella Species Isolated from Cultivated Soil.</title>
        <authorList>
            <person name="Raths R."/>
            <person name="Peta V."/>
            <person name="Bucking H."/>
        </authorList>
    </citation>
    <scope>NUCLEOTIDE SEQUENCE [LARGE SCALE GENOMIC DNA]</scope>
    <source>
        <strain evidence="1 2">DN04</strain>
    </source>
</reference>
<comment type="caution">
    <text evidence="1">The sequence shown here is derived from an EMBL/GenBank/DDBJ whole genome shotgun (WGS) entry which is preliminary data.</text>
</comment>
<dbReference type="AlphaFoldDB" id="A0A4Y9RZR7"/>
<organism evidence="1 2">
    <name type="scientific">Duganella callida</name>
    <dbReference type="NCBI Taxonomy" id="2561932"/>
    <lineage>
        <taxon>Bacteria</taxon>
        <taxon>Pseudomonadati</taxon>
        <taxon>Pseudomonadota</taxon>
        <taxon>Betaproteobacteria</taxon>
        <taxon>Burkholderiales</taxon>
        <taxon>Oxalobacteraceae</taxon>
        <taxon>Telluria group</taxon>
        <taxon>Duganella</taxon>
    </lineage>
</organism>
<evidence type="ECO:0000313" key="1">
    <source>
        <dbReference type="EMBL" id="TFW13266.1"/>
    </source>
</evidence>